<gene>
    <name evidence="1" type="ORF">ACN38_g10254</name>
</gene>
<proteinExistence type="predicted"/>
<protein>
    <submittedName>
        <fullName evidence="1">Uncharacterized protein</fullName>
    </submittedName>
</protein>
<evidence type="ECO:0000313" key="1">
    <source>
        <dbReference type="EMBL" id="KOS38937.1"/>
    </source>
</evidence>
<reference evidence="1 2" key="1">
    <citation type="submission" date="2015-08" db="EMBL/GenBank/DDBJ databases">
        <title>Genome sequencing of Penicillium nordicum.</title>
        <authorList>
            <person name="Nguyen H.D."/>
            <person name="Seifert K.A."/>
        </authorList>
    </citation>
    <scope>NUCLEOTIDE SEQUENCE [LARGE SCALE GENOMIC DNA]</scope>
    <source>
        <strain evidence="1 2">DAOMC 185683</strain>
    </source>
</reference>
<comment type="caution">
    <text evidence="1">The sequence shown here is derived from an EMBL/GenBank/DDBJ whole genome shotgun (WGS) entry which is preliminary data.</text>
</comment>
<keyword evidence="2" id="KW-1185">Reference proteome</keyword>
<sequence>MSYGCGVIGVIERETAKQLETSLSATPVAHHVGFNLDLGSIAGVPIIFTLFKLIELIRRAACYHWTSRKCNPHAVLCGKWTNHIVNDSPACPYGVKDVSIGNREFTGKKRPNGSPN</sequence>
<dbReference type="Proteomes" id="UP000037696">
    <property type="component" value="Unassembled WGS sequence"/>
</dbReference>
<dbReference type="EMBL" id="LHQQ01000228">
    <property type="protein sequence ID" value="KOS38937.1"/>
    <property type="molecule type" value="Genomic_DNA"/>
</dbReference>
<accession>A0A0M8NWR7</accession>
<organism evidence="1 2">
    <name type="scientific">Penicillium nordicum</name>
    <dbReference type="NCBI Taxonomy" id="229535"/>
    <lineage>
        <taxon>Eukaryota</taxon>
        <taxon>Fungi</taxon>
        <taxon>Dikarya</taxon>
        <taxon>Ascomycota</taxon>
        <taxon>Pezizomycotina</taxon>
        <taxon>Eurotiomycetes</taxon>
        <taxon>Eurotiomycetidae</taxon>
        <taxon>Eurotiales</taxon>
        <taxon>Aspergillaceae</taxon>
        <taxon>Penicillium</taxon>
    </lineage>
</organism>
<dbReference type="AlphaFoldDB" id="A0A0M8NWR7"/>
<evidence type="ECO:0000313" key="2">
    <source>
        <dbReference type="Proteomes" id="UP000037696"/>
    </source>
</evidence>
<name>A0A0M8NWR7_9EURO</name>